<gene>
    <name evidence="13" type="primary">stbd1</name>
</gene>
<accession>A0A6J2UX90</accession>
<dbReference type="GO" id="GO:0005789">
    <property type="term" value="C:endoplasmic reticulum membrane"/>
    <property type="evidence" value="ECO:0007669"/>
    <property type="project" value="UniProtKB-SubCell"/>
</dbReference>
<dbReference type="OrthoDB" id="6123450at2759"/>
<evidence type="ECO:0000256" key="3">
    <source>
        <dbReference type="ARBA" id="ARBA00053886"/>
    </source>
</evidence>
<dbReference type="InterPro" id="IPR013783">
    <property type="entry name" value="Ig-like_fold"/>
</dbReference>
<feature type="transmembrane region" description="Helical" evidence="10">
    <location>
        <begin position="21"/>
        <end position="45"/>
    </location>
</feature>
<reference evidence="13" key="1">
    <citation type="submission" date="2025-08" db="UniProtKB">
        <authorList>
            <consortium name="RefSeq"/>
        </authorList>
    </citation>
    <scope>IDENTIFICATION</scope>
</reference>
<dbReference type="PANTHER" id="PTHR15048:SF0">
    <property type="entry name" value="STARCH-BINDING DOMAIN-CONTAINING PROTEIN 1"/>
    <property type="match status" value="1"/>
</dbReference>
<dbReference type="Gene3D" id="2.60.40.10">
    <property type="entry name" value="Immunoglobulins"/>
    <property type="match status" value="1"/>
</dbReference>
<dbReference type="Proteomes" id="UP000504632">
    <property type="component" value="Chromosome 3"/>
</dbReference>
<proteinExistence type="predicted"/>
<feature type="region of interest" description="Disordered" evidence="9">
    <location>
        <begin position="358"/>
        <end position="383"/>
    </location>
</feature>
<dbReference type="SUPFAM" id="SSF49452">
    <property type="entry name" value="Starch-binding domain-like"/>
    <property type="match status" value="1"/>
</dbReference>
<feature type="domain" description="CBM20" evidence="11">
    <location>
        <begin position="548"/>
        <end position="649"/>
    </location>
</feature>
<dbReference type="CTD" id="8987"/>
<evidence type="ECO:0000256" key="9">
    <source>
        <dbReference type="SAM" id="MobiDB-lite"/>
    </source>
</evidence>
<dbReference type="PROSITE" id="PS51166">
    <property type="entry name" value="CBM20"/>
    <property type="match status" value="1"/>
</dbReference>
<evidence type="ECO:0000259" key="11">
    <source>
        <dbReference type="PROSITE" id="PS51166"/>
    </source>
</evidence>
<comment type="function">
    <text evidence="3">Acts as a cargo receptor for glycogen. Delivers its cargo to an autophagic pathway called glycophagy, resulting in the transport of glycogen to lysosomes.</text>
</comment>
<dbReference type="SMART" id="SM01065">
    <property type="entry name" value="CBM_2"/>
    <property type="match status" value="1"/>
</dbReference>
<evidence type="ECO:0000313" key="12">
    <source>
        <dbReference type="Proteomes" id="UP000504632"/>
    </source>
</evidence>
<evidence type="ECO:0000256" key="1">
    <source>
        <dbReference type="ARBA" id="ARBA00004643"/>
    </source>
</evidence>
<dbReference type="GO" id="GO:0034045">
    <property type="term" value="C:phagophore assembly site membrane"/>
    <property type="evidence" value="ECO:0007669"/>
    <property type="project" value="UniProtKB-SubCell"/>
</dbReference>
<dbReference type="Pfam" id="PF00686">
    <property type="entry name" value="CBM_20"/>
    <property type="match status" value="1"/>
</dbReference>
<keyword evidence="10" id="KW-0812">Transmembrane</keyword>
<sequence length="650" mass="73087">MKKSKTVALDKREINSLLGFFGGYGIMIAVGFLAVLSVCAAFIIYRTVKGQGEQSSEQIVKETEVKEIKRPLRKKKREESDRNDESTDGCTDHVDVEKMRVGSSETLIRAATSKTLHSTAKENDEEKIAQDLQACSLPQPCLFSDQERECEPTETECSQSQPLECQCEISDRFEDEIKDCLRENGSEFVEECVIEQCKDQDELYESEESCKKSQSDCQGSLASAPQDSLVEDVLSGTEDTSRYIQSKCFESERTQEESQSSSHHGFTTSAQEDLPGSSRPKLDVKNGLSEEESLTVAQHDQLASHPESELSAGYDTVEMDVVKETTTNNIKEFLTGPESTGFGRCFYAEHAVSMHSDLDSKEKLDPKQMTDHREVGGKDSNWDTGVLEMPVSKHEKHLVDHQQQSNHYEYLSDHNHQNYLGFSTNNTFNLMESSLSEVKCRDGVHKEKVTGAVTGLVDSLEESHEKTEISIMEATMDNNEWLNVGGPDTRAPPWLTQTLTGQPHGVSADLESSDAKKQDTSIFPSKEPKITAASLDDDHVHRRVAAVIPMPQMVRVSFRVHYITHYPSQFLAVTGNQQELGFWERFVPLQRAKNGFWASTIALPIESQVEWKFVVVEDGKILRWEECCNRHLAVTGQDEELHLDKSWGYL</sequence>
<feature type="compositionally biased region" description="Basic and acidic residues" evidence="9">
    <location>
        <begin position="77"/>
        <end position="92"/>
    </location>
</feature>
<dbReference type="GeneID" id="115807669"/>
<keyword evidence="10" id="KW-0472">Membrane</keyword>
<dbReference type="InterPro" id="IPR002044">
    <property type="entry name" value="CBM20"/>
</dbReference>
<feature type="region of interest" description="Disordered" evidence="9">
    <location>
        <begin position="250"/>
        <end position="314"/>
    </location>
</feature>
<feature type="region of interest" description="Disordered" evidence="9">
    <location>
        <begin position="215"/>
        <end position="236"/>
    </location>
</feature>
<dbReference type="PANTHER" id="PTHR15048">
    <property type="entry name" value="STARCH-BINDING DOMAIN-CONTAINING PROTEIN 1"/>
    <property type="match status" value="1"/>
</dbReference>
<comment type="subunit">
    <text evidence="5">Interacts with the ATG8 family proteins GABARAP and GABARAPL1. Interacts with several glycogen-associated proteins, such as GYS2 (liver glycogen synthase), GDE (glycogen debranching enzyme), GBE1 (glycogen branching enzyme 1) and EPM2A (Laforin).</text>
</comment>
<dbReference type="InterPro" id="IPR013784">
    <property type="entry name" value="Carb-bd-like_fold"/>
</dbReference>
<organism evidence="12 13">
    <name type="scientific">Chanos chanos</name>
    <name type="common">Milkfish</name>
    <name type="synonym">Mugil chanos</name>
    <dbReference type="NCBI Taxonomy" id="29144"/>
    <lineage>
        <taxon>Eukaryota</taxon>
        <taxon>Metazoa</taxon>
        <taxon>Chordata</taxon>
        <taxon>Craniata</taxon>
        <taxon>Vertebrata</taxon>
        <taxon>Euteleostomi</taxon>
        <taxon>Actinopterygii</taxon>
        <taxon>Neopterygii</taxon>
        <taxon>Teleostei</taxon>
        <taxon>Ostariophysi</taxon>
        <taxon>Gonorynchiformes</taxon>
        <taxon>Chanidae</taxon>
        <taxon>Chanos</taxon>
    </lineage>
</organism>
<evidence type="ECO:0000256" key="10">
    <source>
        <dbReference type="SAM" id="Phobius"/>
    </source>
</evidence>
<feature type="region of interest" description="Disordered" evidence="9">
    <location>
        <begin position="503"/>
        <end position="522"/>
    </location>
</feature>
<name>A0A6J2UX90_CHACN</name>
<keyword evidence="10" id="KW-1133">Transmembrane helix</keyword>
<dbReference type="FunFam" id="2.60.40.10:FF:000552">
    <property type="entry name" value="Related to glucoamylase"/>
    <property type="match status" value="1"/>
</dbReference>
<protein>
    <recommendedName>
        <fullName evidence="6">Starch-binding domain-containing protein 1</fullName>
    </recommendedName>
    <alternativeName>
        <fullName evidence="7">Genethonin-1</fullName>
    </alternativeName>
    <alternativeName>
        <fullName evidence="8">Glycophagy cargo receptor stbd1</fullName>
    </alternativeName>
</protein>
<evidence type="ECO:0000256" key="5">
    <source>
        <dbReference type="ARBA" id="ARBA00062412"/>
    </source>
</evidence>
<evidence type="ECO:0000256" key="4">
    <source>
        <dbReference type="ARBA" id="ARBA00060405"/>
    </source>
</evidence>
<keyword evidence="12" id="KW-1185">Reference proteome</keyword>
<dbReference type="AlphaFoldDB" id="A0A6J2UX90"/>
<evidence type="ECO:0000313" key="13">
    <source>
        <dbReference type="RefSeq" id="XP_030624639.1"/>
    </source>
</evidence>
<dbReference type="GO" id="GO:2001070">
    <property type="term" value="F:starch binding"/>
    <property type="evidence" value="ECO:0007669"/>
    <property type="project" value="InterPro"/>
</dbReference>
<dbReference type="GO" id="GO:0061723">
    <property type="term" value="P:glycophagy"/>
    <property type="evidence" value="ECO:0007669"/>
    <property type="project" value="UniProtKB-ARBA"/>
</dbReference>
<feature type="region of interest" description="Disordered" evidence="9">
    <location>
        <begin position="70"/>
        <end position="92"/>
    </location>
</feature>
<comment type="subcellular location">
    <subcellularLocation>
        <location evidence="2">Cell membrane</location>
        <location evidence="2">Sarcolemma</location>
        <location evidence="2">T-tubule</location>
    </subcellularLocation>
    <subcellularLocation>
        <location evidence="1">Endoplasmic reticulum membrane</location>
        <topology evidence="1">Single-pass type III membrane protein</topology>
    </subcellularLocation>
    <subcellularLocation>
        <location evidence="4">Preautophagosomal structure membrane</location>
        <topology evidence="4">Single-pass type III membrane protein</topology>
    </subcellularLocation>
</comment>
<dbReference type="InParanoid" id="A0A6J2UX90"/>
<dbReference type="RefSeq" id="XP_030624639.1">
    <property type="nucleotide sequence ID" value="XM_030768779.1"/>
</dbReference>
<dbReference type="GO" id="GO:0030315">
    <property type="term" value="C:T-tubule"/>
    <property type="evidence" value="ECO:0007669"/>
    <property type="project" value="UniProtKB-SubCell"/>
</dbReference>
<feature type="compositionally biased region" description="Polar residues" evidence="9">
    <location>
        <begin position="215"/>
        <end position="226"/>
    </location>
</feature>
<evidence type="ECO:0000256" key="8">
    <source>
        <dbReference type="ARBA" id="ARBA00076001"/>
    </source>
</evidence>
<evidence type="ECO:0000256" key="2">
    <source>
        <dbReference type="ARBA" id="ARBA00024012"/>
    </source>
</evidence>
<feature type="compositionally biased region" description="Basic and acidic residues" evidence="9">
    <location>
        <begin position="358"/>
        <end position="381"/>
    </location>
</feature>
<evidence type="ECO:0000256" key="7">
    <source>
        <dbReference type="ARBA" id="ARBA00075794"/>
    </source>
</evidence>
<evidence type="ECO:0000256" key="6">
    <source>
        <dbReference type="ARBA" id="ARBA00073038"/>
    </source>
</evidence>